<comment type="caution">
    <text evidence="3">The sequence shown here is derived from an EMBL/GenBank/DDBJ whole genome shotgun (WGS) entry which is preliminary data.</text>
</comment>
<evidence type="ECO:0000256" key="1">
    <source>
        <dbReference type="SAM" id="Phobius"/>
    </source>
</evidence>
<dbReference type="InterPro" id="IPR050491">
    <property type="entry name" value="AmpC-like"/>
</dbReference>
<keyword evidence="1" id="KW-1133">Transmembrane helix</keyword>
<dbReference type="Pfam" id="PF00144">
    <property type="entry name" value="Beta-lactamase"/>
    <property type="match status" value="1"/>
</dbReference>
<dbReference type="Proteomes" id="UP000247476">
    <property type="component" value="Unassembled WGS sequence"/>
</dbReference>
<dbReference type="GO" id="GO:0016787">
    <property type="term" value="F:hydrolase activity"/>
    <property type="evidence" value="ECO:0007669"/>
    <property type="project" value="UniProtKB-KW"/>
</dbReference>
<evidence type="ECO:0000313" key="4">
    <source>
        <dbReference type="Proteomes" id="UP000247476"/>
    </source>
</evidence>
<dbReference type="OrthoDB" id="846150at2"/>
<dbReference type="InterPro" id="IPR001466">
    <property type="entry name" value="Beta-lactam-related"/>
</dbReference>
<proteinExistence type="predicted"/>
<dbReference type="PANTHER" id="PTHR46825:SF9">
    <property type="entry name" value="BETA-LACTAMASE-RELATED DOMAIN-CONTAINING PROTEIN"/>
    <property type="match status" value="1"/>
</dbReference>
<gene>
    <name evidence="3" type="ORF">DLM86_03760</name>
</gene>
<evidence type="ECO:0000259" key="2">
    <source>
        <dbReference type="Pfam" id="PF00144"/>
    </source>
</evidence>
<organism evidence="3 4">
    <name type="scientific">Paenibacillus flagellatus</name>
    <dbReference type="NCBI Taxonomy" id="2211139"/>
    <lineage>
        <taxon>Bacteria</taxon>
        <taxon>Bacillati</taxon>
        <taxon>Bacillota</taxon>
        <taxon>Bacilli</taxon>
        <taxon>Bacillales</taxon>
        <taxon>Paenibacillaceae</taxon>
        <taxon>Paenibacillus</taxon>
    </lineage>
</organism>
<dbReference type="SUPFAM" id="SSF56601">
    <property type="entry name" value="beta-lactamase/transpeptidase-like"/>
    <property type="match status" value="1"/>
</dbReference>
<sequence length="489" mass="53634">MTVRKKMSVGLIGLLVALLTGMAVWPAAGAEVRSRTEIIAEIDEYVRNTMEANHISGASLAVAYGEERFYTQGYGSYADGKPITASTPFPIASLSKSMTALAVLQLADQGRIDLDAPYVSYFPEASPSDERVNRITVRHLLNQTSGLTDRVNPDMTKAVQSRTLQEIVPSLNEVKPAYDPGTKYGYHNPNYQFLALLVERVSGRPFAEYVRDSIFVPLGMKDTYSVRTTSAIQENPAVPRGHYVLLGKPIVQAEPLWFVDGPAGVISTADDMAAWMRAQYDLPLLSPKLLEQYHAAGAVAPYGMGWMAARDDTRGRTISHSGIFWTYKAEETVYLDKRLGIAMMFDTGMNVFVDYGAFVKGVARIMTGEAAERSVINGRNMEVAMLLLLAATMLRGGYRFYRLKTGGNRNAASRGRLILSAASVLLPALLLLGVKPILAFVGGGRVLPWTGIWMAMPSLIVWLATVAAIQLGSFVWRLRLYFNGKRRGG</sequence>
<dbReference type="AlphaFoldDB" id="A0A2V5KM35"/>
<feature type="transmembrane region" description="Helical" evidence="1">
    <location>
        <begin position="383"/>
        <end position="401"/>
    </location>
</feature>
<keyword evidence="1" id="KW-0812">Transmembrane</keyword>
<feature type="transmembrane region" description="Helical" evidence="1">
    <location>
        <begin position="452"/>
        <end position="476"/>
    </location>
</feature>
<keyword evidence="4" id="KW-1185">Reference proteome</keyword>
<reference evidence="3 4" key="1">
    <citation type="submission" date="2018-05" db="EMBL/GenBank/DDBJ databases">
        <title>Paenibacillus flagellatus sp. nov., isolated from selenium mineral soil.</title>
        <authorList>
            <person name="Dai X."/>
        </authorList>
    </citation>
    <scope>NUCLEOTIDE SEQUENCE [LARGE SCALE GENOMIC DNA]</scope>
    <source>
        <strain evidence="3 4">DXL2</strain>
    </source>
</reference>
<feature type="domain" description="Beta-lactamase-related" evidence="2">
    <location>
        <begin position="42"/>
        <end position="346"/>
    </location>
</feature>
<accession>A0A2V5KM35</accession>
<dbReference type="PANTHER" id="PTHR46825">
    <property type="entry name" value="D-ALANYL-D-ALANINE-CARBOXYPEPTIDASE/ENDOPEPTIDASE AMPH"/>
    <property type="match status" value="1"/>
</dbReference>
<dbReference type="EMBL" id="QJVJ01000002">
    <property type="protein sequence ID" value="PYI56120.1"/>
    <property type="molecule type" value="Genomic_DNA"/>
</dbReference>
<keyword evidence="1" id="KW-0472">Membrane</keyword>
<keyword evidence="3" id="KW-0378">Hydrolase</keyword>
<protein>
    <submittedName>
        <fullName evidence="3">Serine hydrolase</fullName>
    </submittedName>
</protein>
<dbReference type="RefSeq" id="WP_110838650.1">
    <property type="nucleotide sequence ID" value="NZ_QJVJ01000002.1"/>
</dbReference>
<dbReference type="InterPro" id="IPR012338">
    <property type="entry name" value="Beta-lactam/transpept-like"/>
</dbReference>
<evidence type="ECO:0000313" key="3">
    <source>
        <dbReference type="EMBL" id="PYI56120.1"/>
    </source>
</evidence>
<feature type="transmembrane region" description="Helical" evidence="1">
    <location>
        <begin position="417"/>
        <end position="440"/>
    </location>
</feature>
<dbReference type="Gene3D" id="3.40.710.10">
    <property type="entry name" value="DD-peptidase/beta-lactamase superfamily"/>
    <property type="match status" value="1"/>
</dbReference>
<name>A0A2V5KM35_9BACL</name>